<dbReference type="RefSeq" id="WP_352558065.1">
    <property type="nucleotide sequence ID" value="NZ_JAMYQB010000009.1"/>
</dbReference>
<evidence type="ECO:0000256" key="1">
    <source>
        <dbReference type="ARBA" id="ARBA00023015"/>
    </source>
</evidence>
<feature type="region of interest" description="Disordered" evidence="4">
    <location>
        <begin position="1"/>
        <end position="24"/>
    </location>
</feature>
<dbReference type="InterPro" id="IPR008920">
    <property type="entry name" value="TF_FadR/GntR_C"/>
</dbReference>
<evidence type="ECO:0000256" key="3">
    <source>
        <dbReference type="ARBA" id="ARBA00023163"/>
    </source>
</evidence>
<accession>A0ABV1Z066</accession>
<evidence type="ECO:0000313" key="7">
    <source>
        <dbReference type="Proteomes" id="UP001433071"/>
    </source>
</evidence>
<sequence>MGGCTPSRVRPGQTRRSRSVVSAAISRQPLPDRRAGENGAHAVFGVLDGWRHRCAGWAAIDTDDPEGRFHTWQHAIPRARAFATTDVAFHRVLTVIPGNPIFLAAHEALVEWLINQRIHMANTEIENPKSFAGHRAVFEAIERHEPEAAGQAMRAHLENARRKFNSGSGRSD</sequence>
<dbReference type="Gene3D" id="1.20.120.530">
    <property type="entry name" value="GntR ligand-binding domain-like"/>
    <property type="match status" value="1"/>
</dbReference>
<keyword evidence="7" id="KW-1185">Reference proteome</keyword>
<proteinExistence type="predicted"/>
<evidence type="ECO:0000256" key="2">
    <source>
        <dbReference type="ARBA" id="ARBA00023125"/>
    </source>
</evidence>
<keyword evidence="3" id="KW-0804">Transcription</keyword>
<dbReference type="InterPro" id="IPR011711">
    <property type="entry name" value="GntR_C"/>
</dbReference>
<name>A0ABV1Z066_9HYPH</name>
<dbReference type="SUPFAM" id="SSF48008">
    <property type="entry name" value="GntR ligand-binding domain-like"/>
    <property type="match status" value="1"/>
</dbReference>
<evidence type="ECO:0000313" key="6">
    <source>
        <dbReference type="EMBL" id="MER9405094.1"/>
    </source>
</evidence>
<dbReference type="Proteomes" id="UP001433071">
    <property type="component" value="Unassembled WGS sequence"/>
</dbReference>
<protein>
    <submittedName>
        <fullName evidence="6">FCD domain-containing protein</fullName>
    </submittedName>
</protein>
<dbReference type="EMBL" id="JAMYQB010000009">
    <property type="protein sequence ID" value="MER9405094.1"/>
    <property type="molecule type" value="Genomic_DNA"/>
</dbReference>
<gene>
    <name evidence="6" type="ORF">NKI36_13650</name>
</gene>
<organism evidence="6 7">
    <name type="scientific">Mesorhizobium caraganae</name>
    <dbReference type="NCBI Taxonomy" id="483206"/>
    <lineage>
        <taxon>Bacteria</taxon>
        <taxon>Pseudomonadati</taxon>
        <taxon>Pseudomonadota</taxon>
        <taxon>Alphaproteobacteria</taxon>
        <taxon>Hyphomicrobiales</taxon>
        <taxon>Phyllobacteriaceae</taxon>
        <taxon>Mesorhizobium</taxon>
    </lineage>
</organism>
<reference evidence="6 7" key="1">
    <citation type="journal article" date="2024" name="Proc. Natl. Acad. Sci. U.S.A.">
        <title>The evolutionary genomics of adaptation to stress in wild rhizobium bacteria.</title>
        <authorList>
            <person name="Kehlet-Delgado H."/>
            <person name="Montoya A.P."/>
            <person name="Jensen K.T."/>
            <person name="Wendlandt C.E."/>
            <person name="Dexheimer C."/>
            <person name="Roberts M."/>
            <person name="Torres Martinez L."/>
            <person name="Friesen M.L."/>
            <person name="Griffitts J.S."/>
            <person name="Porter S.S."/>
        </authorList>
    </citation>
    <scope>NUCLEOTIDE SEQUENCE [LARGE SCALE GENOMIC DNA]</scope>
    <source>
        <strain evidence="6 7">M0641</strain>
    </source>
</reference>
<evidence type="ECO:0000259" key="5">
    <source>
        <dbReference type="Pfam" id="PF07729"/>
    </source>
</evidence>
<comment type="caution">
    <text evidence="6">The sequence shown here is derived from an EMBL/GenBank/DDBJ whole genome shotgun (WGS) entry which is preliminary data.</text>
</comment>
<keyword evidence="2" id="KW-0238">DNA-binding</keyword>
<keyword evidence="1" id="KW-0805">Transcription regulation</keyword>
<dbReference type="Pfam" id="PF07729">
    <property type="entry name" value="FCD"/>
    <property type="match status" value="1"/>
</dbReference>
<evidence type="ECO:0000256" key="4">
    <source>
        <dbReference type="SAM" id="MobiDB-lite"/>
    </source>
</evidence>
<feature type="domain" description="GntR C-terminal" evidence="5">
    <location>
        <begin position="79"/>
        <end position="159"/>
    </location>
</feature>